<dbReference type="OrthoDB" id="5405911at2"/>
<dbReference type="PROSITE" id="PS51729">
    <property type="entry name" value="GNAT_YJDJ"/>
    <property type="match status" value="1"/>
</dbReference>
<dbReference type="SUPFAM" id="SSF55729">
    <property type="entry name" value="Acyl-CoA N-acyltransferases (Nat)"/>
    <property type="match status" value="1"/>
</dbReference>
<dbReference type="PANTHER" id="PTHR31435:SF9">
    <property type="entry name" value="PROTEIN NATD1"/>
    <property type="match status" value="1"/>
</dbReference>
<reference evidence="2 3" key="1">
    <citation type="submission" date="2019-06" db="EMBL/GenBank/DDBJ databases">
        <title>Sequencing the genomes of 1000 actinobacteria strains.</title>
        <authorList>
            <person name="Klenk H.-P."/>
        </authorList>
    </citation>
    <scope>NUCLEOTIDE SEQUENCE [LARGE SCALE GENOMIC DNA]</scope>
    <source>
        <strain evidence="2 3">DSM 26477</strain>
    </source>
</reference>
<evidence type="ECO:0000313" key="3">
    <source>
        <dbReference type="Proteomes" id="UP000317998"/>
    </source>
</evidence>
<accession>A0A542YG87</accession>
<dbReference type="RefSeq" id="WP_141879391.1">
    <property type="nucleotide sequence ID" value="NZ_VFOM01000001.1"/>
</dbReference>
<dbReference type="EMBL" id="VFOM01000001">
    <property type="protein sequence ID" value="TQL47102.1"/>
    <property type="molecule type" value="Genomic_DNA"/>
</dbReference>
<dbReference type="Gene3D" id="3.40.630.30">
    <property type="match status" value="1"/>
</dbReference>
<evidence type="ECO:0000313" key="2">
    <source>
        <dbReference type="EMBL" id="TQL47102.1"/>
    </source>
</evidence>
<gene>
    <name evidence="2" type="ORF">FB562_0149</name>
</gene>
<name>A0A542YG87_9MICO</name>
<dbReference type="InterPro" id="IPR031165">
    <property type="entry name" value="GNAT_YJDJ"/>
</dbReference>
<comment type="caution">
    <text evidence="2">The sequence shown here is derived from an EMBL/GenBank/DDBJ whole genome shotgun (WGS) entry which is preliminary data.</text>
</comment>
<dbReference type="InterPro" id="IPR045057">
    <property type="entry name" value="Gcn5-rel_NAT"/>
</dbReference>
<keyword evidence="3" id="KW-1185">Reference proteome</keyword>
<dbReference type="PANTHER" id="PTHR31435">
    <property type="entry name" value="PROTEIN NATD1"/>
    <property type="match status" value="1"/>
</dbReference>
<organism evidence="2 3">
    <name type="scientific">Homoserinimonas aerilata</name>
    <dbReference type="NCBI Taxonomy" id="1162970"/>
    <lineage>
        <taxon>Bacteria</taxon>
        <taxon>Bacillati</taxon>
        <taxon>Actinomycetota</taxon>
        <taxon>Actinomycetes</taxon>
        <taxon>Micrococcales</taxon>
        <taxon>Microbacteriaceae</taxon>
        <taxon>Homoserinimonas</taxon>
    </lineage>
</organism>
<dbReference type="Proteomes" id="UP000317998">
    <property type="component" value="Unassembled WGS sequence"/>
</dbReference>
<dbReference type="AlphaFoldDB" id="A0A542YG87"/>
<proteinExistence type="predicted"/>
<feature type="domain" description="N-acetyltransferase" evidence="1">
    <location>
        <begin position="13"/>
        <end position="99"/>
    </location>
</feature>
<dbReference type="Pfam" id="PF14542">
    <property type="entry name" value="Acetyltransf_CG"/>
    <property type="match status" value="1"/>
</dbReference>
<dbReference type="InterPro" id="IPR016181">
    <property type="entry name" value="Acyl_CoA_acyltransferase"/>
</dbReference>
<protein>
    <recommendedName>
        <fullName evidence="1">N-acetyltransferase domain-containing protein</fullName>
    </recommendedName>
</protein>
<evidence type="ECO:0000259" key="1">
    <source>
        <dbReference type="PROSITE" id="PS51729"/>
    </source>
</evidence>
<sequence length="100" mass="11101">MTDTADGIQPKATHEPDAQRYVLRVGSEIVSVVDYRVNGDRVSMTRTFTNPAHRGKGYAAQIVAFAVDDVEAAGRAVVPMCWYVAHWFDEHPERVALLAK</sequence>
<dbReference type="CDD" id="cd04301">
    <property type="entry name" value="NAT_SF"/>
    <property type="match status" value="1"/>
</dbReference>